<keyword evidence="3 8" id="KW-0812">Transmembrane</keyword>
<gene>
    <name evidence="11" type="ORF">ACJMK2_020610</name>
</gene>
<keyword evidence="7" id="KW-0325">Glycoprotein</keyword>
<keyword evidence="6 8" id="KW-0472">Membrane</keyword>
<feature type="transmembrane region" description="Helical" evidence="8">
    <location>
        <begin position="270"/>
        <end position="289"/>
    </location>
</feature>
<feature type="transmembrane region" description="Helical" evidence="8">
    <location>
        <begin position="356"/>
        <end position="375"/>
    </location>
</feature>
<evidence type="ECO:0000256" key="3">
    <source>
        <dbReference type="ARBA" id="ARBA00022692"/>
    </source>
</evidence>
<feature type="transmembrane region" description="Helical" evidence="8">
    <location>
        <begin position="387"/>
        <end position="409"/>
    </location>
</feature>
<dbReference type="InterPro" id="IPR057434">
    <property type="entry name" value="LMF1/2_N"/>
</dbReference>
<evidence type="ECO:0000256" key="2">
    <source>
        <dbReference type="ARBA" id="ARBA00005512"/>
    </source>
</evidence>
<comment type="function">
    <text evidence="8">Involved in the maturation of specific proteins in the endoplasmic reticulum.</text>
</comment>
<feature type="domain" description="Lipase maturation factor 1/2 N-terminal" evidence="9">
    <location>
        <begin position="123"/>
        <end position="288"/>
    </location>
</feature>
<evidence type="ECO:0000256" key="8">
    <source>
        <dbReference type="RuleBase" id="RU361229"/>
    </source>
</evidence>
<feature type="transmembrane region" description="Helical" evidence="8">
    <location>
        <begin position="77"/>
        <end position="95"/>
    </location>
</feature>
<evidence type="ECO:0000256" key="4">
    <source>
        <dbReference type="ARBA" id="ARBA00022824"/>
    </source>
</evidence>
<evidence type="ECO:0000259" key="9">
    <source>
        <dbReference type="Pfam" id="PF06762"/>
    </source>
</evidence>
<keyword evidence="5 8" id="KW-1133">Transmembrane helix</keyword>
<reference evidence="11 12" key="1">
    <citation type="submission" date="2024-11" db="EMBL/GenBank/DDBJ databases">
        <title>Chromosome-level genome assembly of the freshwater bivalve Anodonta woodiana.</title>
        <authorList>
            <person name="Chen X."/>
        </authorList>
    </citation>
    <scope>NUCLEOTIDE SEQUENCE [LARGE SCALE GENOMIC DNA]</scope>
    <source>
        <strain evidence="11">MN2024</strain>
        <tissue evidence="11">Gills</tissue>
    </source>
</reference>
<dbReference type="EMBL" id="JBJQND010000017">
    <property type="protein sequence ID" value="KAL3842617.1"/>
    <property type="molecule type" value="Genomic_DNA"/>
</dbReference>
<evidence type="ECO:0000256" key="6">
    <source>
        <dbReference type="ARBA" id="ARBA00023136"/>
    </source>
</evidence>
<feature type="transmembrane region" description="Helical" evidence="8">
    <location>
        <begin position="301"/>
        <end position="324"/>
    </location>
</feature>
<dbReference type="Proteomes" id="UP001634394">
    <property type="component" value="Unassembled WGS sequence"/>
</dbReference>
<evidence type="ECO:0000256" key="1">
    <source>
        <dbReference type="ARBA" id="ARBA00004477"/>
    </source>
</evidence>
<evidence type="ECO:0000256" key="7">
    <source>
        <dbReference type="ARBA" id="ARBA00023180"/>
    </source>
</evidence>
<evidence type="ECO:0000313" key="11">
    <source>
        <dbReference type="EMBL" id="KAL3842617.1"/>
    </source>
</evidence>
<evidence type="ECO:0000256" key="5">
    <source>
        <dbReference type="ARBA" id="ARBA00022989"/>
    </source>
</evidence>
<sequence length="645" mass="75139">MIPIKYSRDVYLWSISAIYLIAFSSLYIQIPGLYGDNGLLPVRLVMDKEADSWGDLLAGNPTLLKVTHKLGLDTQQGMDFLCLLGMAISFLSLVYKYLRDTVTFTLLWMFYLSLYQVGQTFLWFQWDILLLEVGFLTIIVAPFHLQLQFKKLKMSYYHHHDNITMWLVKWLLFRLMFASGVVKLTSKCPTWWGLTALTWHFESQCIPTPLAWWWHHLPVWFLKLSCTATFVIEIAIPFLFFSPVRSHRLFAFWSQVLLQVLIILTGNYNFFNLLTIALCISLIDDTFLWKYKYKKSSSGQMINILASLLVYCYIGYQTCTLFSLKLDLDNYSVESKIAFTEKDLEKFLKAVVPGSIWFGLASLGYEILVAIISCFQREKTWIWKNITAVQCLIFGALAAWMFGISLVPYTSLDTITHHRVPSSLRAWHDKLEPFQITSSYGLFRTMTGVGGRPEVVIEGSNYIDRGWKEYEFLYKPGNVTRRPAIIAPHQPRLDWQMWFAALGNYQRNPWFLHLIYRLFVNQPEVLQLMGQNPFHDKPPKFIRAKLYHYHFTDSSTGPGRAWWWREEKGEYLPTITKDQADFVRALKHYGFTDSKNEKKKSASESITSLLITWLRNCIGQPEGFTFIMSLLVAASATYNFTRFFM</sequence>
<feature type="transmembrane region" description="Helical" evidence="8">
    <location>
        <begin position="102"/>
        <end position="122"/>
    </location>
</feature>
<feature type="domain" description="Lipase maturation factor 1/2 C-terminal" evidence="10">
    <location>
        <begin position="436"/>
        <end position="573"/>
    </location>
</feature>
<feature type="transmembrane region" description="Helical" evidence="8">
    <location>
        <begin position="128"/>
        <end position="145"/>
    </location>
</feature>
<proteinExistence type="inferred from homology"/>
<dbReference type="Pfam" id="PF06762">
    <property type="entry name" value="LMF1"/>
    <property type="match status" value="1"/>
</dbReference>
<dbReference type="InterPro" id="IPR009613">
    <property type="entry name" value="LMF"/>
</dbReference>
<dbReference type="PANTHER" id="PTHR14463">
    <property type="entry name" value="LIPASE MATURATION FACTOR"/>
    <property type="match status" value="1"/>
</dbReference>
<dbReference type="AlphaFoldDB" id="A0ABD3U2J5"/>
<dbReference type="InterPro" id="IPR057433">
    <property type="entry name" value="LMF1/2_C"/>
</dbReference>
<keyword evidence="12" id="KW-1185">Reference proteome</keyword>
<name>A0ABD3U2J5_SINWO</name>
<feature type="transmembrane region" description="Helical" evidence="8">
    <location>
        <begin position="12"/>
        <end position="30"/>
    </location>
</feature>
<comment type="caution">
    <text evidence="11">The sequence shown here is derived from an EMBL/GenBank/DDBJ whole genome shotgun (WGS) entry which is preliminary data.</text>
</comment>
<accession>A0ABD3U2J5</accession>
<protein>
    <recommendedName>
        <fullName evidence="8">Lipase maturation factor</fullName>
    </recommendedName>
</protein>
<keyword evidence="4 8" id="KW-0256">Endoplasmic reticulum</keyword>
<comment type="subcellular location">
    <subcellularLocation>
        <location evidence="1 8">Endoplasmic reticulum membrane</location>
        <topology evidence="1 8">Multi-pass membrane protein</topology>
    </subcellularLocation>
</comment>
<comment type="similarity">
    <text evidence="2 8">Belongs to the lipase maturation factor family.</text>
</comment>
<organism evidence="11 12">
    <name type="scientific">Sinanodonta woodiana</name>
    <name type="common">Chinese pond mussel</name>
    <name type="synonym">Anodonta woodiana</name>
    <dbReference type="NCBI Taxonomy" id="1069815"/>
    <lineage>
        <taxon>Eukaryota</taxon>
        <taxon>Metazoa</taxon>
        <taxon>Spiralia</taxon>
        <taxon>Lophotrochozoa</taxon>
        <taxon>Mollusca</taxon>
        <taxon>Bivalvia</taxon>
        <taxon>Autobranchia</taxon>
        <taxon>Heteroconchia</taxon>
        <taxon>Palaeoheterodonta</taxon>
        <taxon>Unionida</taxon>
        <taxon>Unionoidea</taxon>
        <taxon>Unionidae</taxon>
        <taxon>Unioninae</taxon>
        <taxon>Sinanodonta</taxon>
    </lineage>
</organism>
<evidence type="ECO:0000313" key="12">
    <source>
        <dbReference type="Proteomes" id="UP001634394"/>
    </source>
</evidence>
<dbReference type="PANTHER" id="PTHR14463:SF5">
    <property type="entry name" value="LIPASE MATURATION FACTOR 2"/>
    <property type="match status" value="1"/>
</dbReference>
<feature type="transmembrane region" description="Helical" evidence="8">
    <location>
        <begin position="220"/>
        <end position="241"/>
    </location>
</feature>
<evidence type="ECO:0000259" key="10">
    <source>
        <dbReference type="Pfam" id="PF25179"/>
    </source>
</evidence>
<dbReference type="Pfam" id="PF25179">
    <property type="entry name" value="LMF1_C"/>
    <property type="match status" value="1"/>
</dbReference>
<dbReference type="GO" id="GO:0005789">
    <property type="term" value="C:endoplasmic reticulum membrane"/>
    <property type="evidence" value="ECO:0007669"/>
    <property type="project" value="UniProtKB-SubCell"/>
</dbReference>